<organism evidence="14 15">
    <name type="scientific">Canis lupus familiaris</name>
    <name type="common">Dog</name>
    <name type="synonym">Canis familiaris</name>
    <dbReference type="NCBI Taxonomy" id="9615"/>
    <lineage>
        <taxon>Eukaryota</taxon>
        <taxon>Metazoa</taxon>
        <taxon>Chordata</taxon>
        <taxon>Craniata</taxon>
        <taxon>Vertebrata</taxon>
        <taxon>Euteleostomi</taxon>
        <taxon>Mammalia</taxon>
        <taxon>Eutheria</taxon>
        <taxon>Laurasiatheria</taxon>
        <taxon>Carnivora</taxon>
        <taxon>Caniformia</taxon>
        <taxon>Canidae</taxon>
        <taxon>Canis</taxon>
    </lineage>
</organism>
<dbReference type="InterPro" id="IPR050705">
    <property type="entry name" value="Cytochrome_P450_3A"/>
</dbReference>
<evidence type="ECO:0000256" key="12">
    <source>
        <dbReference type="ARBA" id="ARBA00023033"/>
    </source>
</evidence>
<name>A0A8C0PHH9_CANLF</name>
<protein>
    <recommendedName>
        <fullName evidence="5">unspecific monooxygenase</fullName>
        <ecNumber evidence="5">1.14.14.1</ecNumber>
    </recommendedName>
</protein>
<dbReference type="Ensembl" id="ENSCAFT00030040240.1">
    <property type="protein sequence ID" value="ENSCAFP00030035113.1"/>
    <property type="gene ID" value="ENSCAFG00030021887.1"/>
</dbReference>
<keyword evidence="13" id="KW-0472">Membrane</keyword>
<dbReference type="Gene3D" id="1.10.630.10">
    <property type="entry name" value="Cytochrome P450"/>
    <property type="match status" value="1"/>
</dbReference>
<evidence type="ECO:0000256" key="13">
    <source>
        <dbReference type="ARBA" id="ARBA00023136"/>
    </source>
</evidence>
<evidence type="ECO:0000256" key="11">
    <source>
        <dbReference type="ARBA" id="ARBA00023004"/>
    </source>
</evidence>
<evidence type="ECO:0000256" key="8">
    <source>
        <dbReference type="ARBA" id="ARBA00022824"/>
    </source>
</evidence>
<reference evidence="14" key="1">
    <citation type="submission" date="2025-08" db="UniProtKB">
        <authorList>
            <consortium name="Ensembl"/>
        </authorList>
    </citation>
    <scope>IDENTIFICATION</scope>
</reference>
<keyword evidence="9" id="KW-0492">Microsome</keyword>
<dbReference type="GO" id="GO:0016712">
    <property type="term" value="F:oxidoreductase activity, acting on paired donors, with incorporation or reduction of molecular oxygen, reduced flavin or flavoprotein as one donor, and incorporation of one atom of oxygen"/>
    <property type="evidence" value="ECO:0007669"/>
    <property type="project" value="UniProtKB-EC"/>
</dbReference>
<dbReference type="EC" id="1.14.14.1" evidence="5"/>
<comment type="cofactor">
    <cofactor evidence="1">
        <name>heme</name>
        <dbReference type="ChEBI" id="CHEBI:30413"/>
    </cofactor>
</comment>
<dbReference type="Proteomes" id="UP000694429">
    <property type="component" value="Unassembled WGS sequence"/>
</dbReference>
<evidence type="ECO:0000313" key="15">
    <source>
        <dbReference type="Proteomes" id="UP000694429"/>
    </source>
</evidence>
<comment type="similarity">
    <text evidence="4">Belongs to the cytochrome P450 family.</text>
</comment>
<proteinExistence type="inferred from homology"/>
<dbReference type="GO" id="GO:0005789">
    <property type="term" value="C:endoplasmic reticulum membrane"/>
    <property type="evidence" value="ECO:0007669"/>
    <property type="project" value="UniProtKB-SubCell"/>
</dbReference>
<dbReference type="InterPro" id="IPR036396">
    <property type="entry name" value="Cyt_P450_sf"/>
</dbReference>
<evidence type="ECO:0000313" key="14">
    <source>
        <dbReference type="Ensembl" id="ENSCAFP00030035113.1"/>
    </source>
</evidence>
<dbReference type="PANTHER" id="PTHR24302:SF38">
    <property type="entry name" value="CYTOCHROME P450 3A5"/>
    <property type="match status" value="1"/>
</dbReference>
<keyword evidence="6" id="KW-0349">Heme</keyword>
<evidence type="ECO:0000256" key="2">
    <source>
        <dbReference type="ARBA" id="ARBA00004174"/>
    </source>
</evidence>
<dbReference type="PANTHER" id="PTHR24302">
    <property type="entry name" value="CYTOCHROME P450 FAMILY 3"/>
    <property type="match status" value="1"/>
</dbReference>
<evidence type="ECO:0000256" key="4">
    <source>
        <dbReference type="ARBA" id="ARBA00010617"/>
    </source>
</evidence>
<keyword evidence="8" id="KW-0256">Endoplasmic reticulum</keyword>
<evidence type="ECO:0000256" key="10">
    <source>
        <dbReference type="ARBA" id="ARBA00023002"/>
    </source>
</evidence>
<dbReference type="AlphaFoldDB" id="A0A8C0PHH9"/>
<dbReference type="FunFam" id="1.10.630.10:FF:000182">
    <property type="entry name" value="Cytochrome P450 3A4"/>
    <property type="match status" value="1"/>
</dbReference>
<dbReference type="InterPro" id="IPR001128">
    <property type="entry name" value="Cyt_P450"/>
</dbReference>
<evidence type="ECO:0000256" key="5">
    <source>
        <dbReference type="ARBA" id="ARBA00012109"/>
    </source>
</evidence>
<comment type="subcellular location">
    <subcellularLocation>
        <location evidence="3">Endoplasmic reticulum membrane</location>
        <topology evidence="3">Peripheral membrane protein</topology>
    </subcellularLocation>
    <subcellularLocation>
        <location evidence="2">Microsome membrane</location>
        <topology evidence="2">Peripheral membrane protein</topology>
    </subcellularLocation>
</comment>
<sequence length="160" mass="18508">EGPDATMGRMVWNTYSTIPVTWLSLWLYSYGTYTHGLFKKLGIPGPTPLPFLGTVLGYRNGFCDFDEKCFRKYGRMWGFYDGRQPVLAIMDPDMIKTVLVKECYSVFTNRRSFGPVGFMKSAITVSEDEEWKRIRTLLSPTFTSGKLKEGKKRRDLFLRK</sequence>
<accession>A0A8C0PHH9</accession>
<evidence type="ECO:0000256" key="6">
    <source>
        <dbReference type="ARBA" id="ARBA00022617"/>
    </source>
</evidence>
<evidence type="ECO:0000256" key="1">
    <source>
        <dbReference type="ARBA" id="ARBA00001971"/>
    </source>
</evidence>
<keyword evidence="12" id="KW-0503">Monooxygenase</keyword>
<evidence type="ECO:0000256" key="9">
    <source>
        <dbReference type="ARBA" id="ARBA00022848"/>
    </source>
</evidence>
<dbReference type="SUPFAM" id="SSF48264">
    <property type="entry name" value="Cytochrome P450"/>
    <property type="match status" value="1"/>
</dbReference>
<dbReference type="GO" id="GO:0005506">
    <property type="term" value="F:iron ion binding"/>
    <property type="evidence" value="ECO:0007669"/>
    <property type="project" value="InterPro"/>
</dbReference>
<evidence type="ECO:0000256" key="7">
    <source>
        <dbReference type="ARBA" id="ARBA00022723"/>
    </source>
</evidence>
<evidence type="ECO:0000256" key="3">
    <source>
        <dbReference type="ARBA" id="ARBA00004406"/>
    </source>
</evidence>
<keyword evidence="11" id="KW-0408">Iron</keyword>
<keyword evidence="10" id="KW-0560">Oxidoreductase</keyword>
<dbReference type="GO" id="GO:0020037">
    <property type="term" value="F:heme binding"/>
    <property type="evidence" value="ECO:0007669"/>
    <property type="project" value="InterPro"/>
</dbReference>
<keyword evidence="7" id="KW-0479">Metal-binding</keyword>
<dbReference type="Pfam" id="PF00067">
    <property type="entry name" value="p450"/>
    <property type="match status" value="1"/>
</dbReference>